<dbReference type="STRING" id="1049789.LEP1GSC050_4272"/>
<gene>
    <name evidence="1" type="ORF">LEP1GSC050_4272</name>
</gene>
<dbReference type="EMBL" id="AHMO02000008">
    <property type="protein sequence ID" value="EQA45752.1"/>
    <property type="molecule type" value="Genomic_DNA"/>
</dbReference>
<accession>T0FDR8</accession>
<evidence type="ECO:0000313" key="2">
    <source>
        <dbReference type="Proteomes" id="UP000015454"/>
    </source>
</evidence>
<sequence length="49" mass="5349">MRLGSPRPSWAGAGAVEVPGPDIRTFPFLQAILFGNCLYELPQIFASKE</sequence>
<keyword evidence="2" id="KW-1185">Reference proteome</keyword>
<reference evidence="1" key="1">
    <citation type="submission" date="2013-05" db="EMBL/GenBank/DDBJ databases">
        <authorList>
            <person name="Harkins D.M."/>
            <person name="Durkin A.S."/>
            <person name="Brinkac L.M."/>
            <person name="Haft D.H."/>
            <person name="Selengut J.D."/>
            <person name="Sanka R."/>
            <person name="DePew J."/>
            <person name="Purushe J."/>
            <person name="Hartskeerl R.A."/>
            <person name="Ahmed A."/>
            <person name="van der Linden H."/>
            <person name="Goris M.G.A."/>
            <person name="Vinetz J.M."/>
            <person name="Sutton G.G."/>
            <person name="Nierman W.C."/>
            <person name="Fouts D.E."/>
        </authorList>
    </citation>
    <scope>NUCLEOTIDE SEQUENCE [LARGE SCALE GENOMIC DNA]</scope>
    <source>
        <strain evidence="1">5399</strain>
    </source>
</reference>
<protein>
    <submittedName>
        <fullName evidence="1">Uncharacterized protein</fullName>
    </submittedName>
</protein>
<comment type="caution">
    <text evidence="1">The sequence shown here is derived from an EMBL/GenBank/DDBJ whole genome shotgun (WGS) entry which is preliminary data.</text>
</comment>
<evidence type="ECO:0000313" key="1">
    <source>
        <dbReference type="EMBL" id="EQA45752.1"/>
    </source>
</evidence>
<proteinExistence type="predicted"/>
<dbReference type="Proteomes" id="UP000015454">
    <property type="component" value="Unassembled WGS sequence"/>
</dbReference>
<name>T0FDR8_9LEPT</name>
<organism evidence="1 2">
    <name type="scientific">Leptospira broomii serovar Hurstbridge str. 5399</name>
    <dbReference type="NCBI Taxonomy" id="1049789"/>
    <lineage>
        <taxon>Bacteria</taxon>
        <taxon>Pseudomonadati</taxon>
        <taxon>Spirochaetota</taxon>
        <taxon>Spirochaetia</taxon>
        <taxon>Leptospirales</taxon>
        <taxon>Leptospiraceae</taxon>
        <taxon>Leptospira</taxon>
    </lineage>
</organism>
<dbReference type="AlphaFoldDB" id="T0FDR8"/>